<feature type="region of interest" description="Disordered" evidence="1">
    <location>
        <begin position="42"/>
        <end position="169"/>
    </location>
</feature>
<proteinExistence type="predicted"/>
<dbReference type="AlphaFoldDB" id="M2RAW2"/>
<feature type="compositionally biased region" description="Basic residues" evidence="1">
    <location>
        <begin position="52"/>
        <end position="64"/>
    </location>
</feature>
<evidence type="ECO:0000313" key="3">
    <source>
        <dbReference type="Proteomes" id="UP000016930"/>
    </source>
</evidence>
<dbReference type="HOGENOM" id="CLU_1073624_0_0_1"/>
<keyword evidence="3" id="KW-1185">Reference proteome</keyword>
<dbReference type="EMBL" id="KB445800">
    <property type="protein sequence ID" value="EMD35557.1"/>
    <property type="molecule type" value="Genomic_DNA"/>
</dbReference>
<dbReference type="Proteomes" id="UP000016930">
    <property type="component" value="Unassembled WGS sequence"/>
</dbReference>
<gene>
    <name evidence="2" type="ORF">CERSUDRAFT_96672</name>
</gene>
<evidence type="ECO:0000313" key="2">
    <source>
        <dbReference type="EMBL" id="EMD35557.1"/>
    </source>
</evidence>
<feature type="region of interest" description="Disordered" evidence="1">
    <location>
        <begin position="1"/>
        <end position="20"/>
    </location>
</feature>
<protein>
    <submittedName>
        <fullName evidence="2">Uncharacterized protein</fullName>
    </submittedName>
</protein>
<reference evidence="2 3" key="1">
    <citation type="journal article" date="2012" name="Proc. Natl. Acad. Sci. U.S.A.">
        <title>Comparative genomics of Ceriporiopsis subvermispora and Phanerochaete chrysosporium provide insight into selective ligninolysis.</title>
        <authorList>
            <person name="Fernandez-Fueyo E."/>
            <person name="Ruiz-Duenas F.J."/>
            <person name="Ferreira P."/>
            <person name="Floudas D."/>
            <person name="Hibbett D.S."/>
            <person name="Canessa P."/>
            <person name="Larrondo L.F."/>
            <person name="James T.Y."/>
            <person name="Seelenfreund D."/>
            <person name="Lobos S."/>
            <person name="Polanco R."/>
            <person name="Tello M."/>
            <person name="Honda Y."/>
            <person name="Watanabe T."/>
            <person name="Watanabe T."/>
            <person name="Ryu J.S."/>
            <person name="Kubicek C.P."/>
            <person name="Schmoll M."/>
            <person name="Gaskell J."/>
            <person name="Hammel K.E."/>
            <person name="St John F.J."/>
            <person name="Vanden Wymelenberg A."/>
            <person name="Sabat G."/>
            <person name="Splinter BonDurant S."/>
            <person name="Syed K."/>
            <person name="Yadav J.S."/>
            <person name="Doddapaneni H."/>
            <person name="Subramanian V."/>
            <person name="Lavin J.L."/>
            <person name="Oguiza J.A."/>
            <person name="Perez G."/>
            <person name="Pisabarro A.G."/>
            <person name="Ramirez L."/>
            <person name="Santoyo F."/>
            <person name="Master E."/>
            <person name="Coutinho P.M."/>
            <person name="Henrissat B."/>
            <person name="Lombard V."/>
            <person name="Magnuson J.K."/>
            <person name="Kuees U."/>
            <person name="Hori C."/>
            <person name="Igarashi K."/>
            <person name="Samejima M."/>
            <person name="Held B.W."/>
            <person name="Barry K.W."/>
            <person name="LaButti K.M."/>
            <person name="Lapidus A."/>
            <person name="Lindquist E.A."/>
            <person name="Lucas S.M."/>
            <person name="Riley R."/>
            <person name="Salamov A.A."/>
            <person name="Hoffmeister D."/>
            <person name="Schwenk D."/>
            <person name="Hadar Y."/>
            <person name="Yarden O."/>
            <person name="de Vries R.P."/>
            <person name="Wiebenga A."/>
            <person name="Stenlid J."/>
            <person name="Eastwood D."/>
            <person name="Grigoriev I.V."/>
            <person name="Berka R.M."/>
            <person name="Blanchette R.A."/>
            <person name="Kersten P."/>
            <person name="Martinez A.T."/>
            <person name="Vicuna R."/>
            <person name="Cullen D."/>
        </authorList>
    </citation>
    <scope>NUCLEOTIDE SEQUENCE [LARGE SCALE GENOMIC DNA]</scope>
    <source>
        <strain evidence="2 3">B</strain>
    </source>
</reference>
<organism evidence="2 3">
    <name type="scientific">Ceriporiopsis subvermispora (strain B)</name>
    <name type="common">White-rot fungus</name>
    <name type="synonym">Gelatoporia subvermispora</name>
    <dbReference type="NCBI Taxonomy" id="914234"/>
    <lineage>
        <taxon>Eukaryota</taxon>
        <taxon>Fungi</taxon>
        <taxon>Dikarya</taxon>
        <taxon>Basidiomycota</taxon>
        <taxon>Agaricomycotina</taxon>
        <taxon>Agaricomycetes</taxon>
        <taxon>Polyporales</taxon>
        <taxon>Gelatoporiaceae</taxon>
        <taxon>Gelatoporia</taxon>
    </lineage>
</organism>
<sequence>MVSGVICTNATGDRSSDGAARVHRGIQQQYIHTNINTARAHCVAPEPTSTRPRTHRSRRRRKAQGRVQISESRTRRPNLRPYMVARRQAQVQKPEDTSGRTEQRGLRYTADWTEHRRAGDSAGSRTQNEAEPSAAGRPQKAALGEEEPDARNTSWCRPSKAAGARGWRGERTRGAHLPIRAARRRAAETGCNLVQFNQPARGRAIAPGGGAPLVRTLRVRRVPGAPTCLSRRLEACALGGVPDAVCASRVPGIRYRIHR</sequence>
<feature type="compositionally biased region" description="Basic and acidic residues" evidence="1">
    <location>
        <begin position="93"/>
        <end position="105"/>
    </location>
</feature>
<accession>M2RAW2</accession>
<name>M2RAW2_CERS8</name>
<feature type="compositionally biased region" description="Polar residues" evidence="1">
    <location>
        <begin position="1"/>
        <end position="13"/>
    </location>
</feature>
<evidence type="ECO:0000256" key="1">
    <source>
        <dbReference type="SAM" id="MobiDB-lite"/>
    </source>
</evidence>